<sequence length="909" mass="100403">MTAPGPDHPDALPRLDAAALFARMLQAPGPALVCVSSRLAQHLFEAHARAAQAQGLSAWETPAILTLEAFLQSAAEAVRLDLRRDGTPLPAPLRPQQRRLLWRLTIDETRQEQPLLREAEAAQLAAEAWDLVHEYDLPLPLPATTPDVERFNHWALQYRKRCQALGRVDAQGWRAALLRAIAERRVPVPAELVLAGFHEHTPSLRRLVAALRAAGSVVSELQPPQREAAVRLVAAADAEQELRAAAAWAATRLREQPLQRIGVIVPDIGSRRGAVQRLFDEQLCPQADAVDAHSLARPYNLTLGEPLAATALPQTALRLLRWLHEPLPYADATALLCSPAWGGGEDERLQRAAVDARLRREGHTEVSLESLRHHARSEALRARCEALMAQRQPQRRALAGEWVEIIGGVLQAAGWPGARPLDSEEYQAHQAWGGCLAELGRLEPLLGRVPWSAAVAQLREIAEQTLFQPQSLATGVQVMGALEAEGLEFDALWIAGFDDEHWPAAVRPHPFIPYPLQRERGLPHASAAQELDYARRLTARWLAAAPEVVMSWPRQEQDRPLSPSPLLAPWLAQAGMLPPQALPRAWQAQPRQALESLLDAQAPPLPQDGRVQGGVRLVGDQALCPFRGFATHRLGAQRLEVPRPGISAADRGNLVHRVLEALWRELRDQRGLLDLAPAQLEERIGAAVDAALTRLLREAPQRLRPGMRRLEDVRLRRLVAAWLEQEKLRLPFRVIELEGRPPEMEQGDDSEVDFEGLRLRLRRDRVDELQDGGRLVLDYKSGGRRKAPWMDDRPEEPQLLIYALTGGGVQAIAYGRLVAGAVGFEGIAAAAEIAPGIAAWDSVKQTADAQGWSALLGRWRGQLHTVAGEVREGWAAVLPKHPRQTCRDCDLHALCRVRESVAEVAEDDP</sequence>
<evidence type="ECO:0000313" key="3">
    <source>
        <dbReference type="Proteomes" id="UP000238220"/>
    </source>
</evidence>
<dbReference type="OrthoDB" id="9761147at2"/>
<dbReference type="Gene3D" id="3.40.50.300">
    <property type="entry name" value="P-loop containing nucleotide triphosphate hydrolases"/>
    <property type="match status" value="1"/>
</dbReference>
<name>A0A2S5TLB1_9GAMM</name>
<keyword evidence="3" id="KW-1185">Reference proteome</keyword>
<comment type="caution">
    <text evidence="2">The sequence shown here is derived from an EMBL/GenBank/DDBJ whole genome shotgun (WGS) entry which is preliminary data.</text>
</comment>
<dbReference type="InterPro" id="IPR019925">
    <property type="entry name" value="DNA_repair_protein_predicted"/>
</dbReference>
<protein>
    <recommendedName>
        <fullName evidence="1">PD-(D/E)XK endonuclease-like domain-containing protein</fullName>
    </recommendedName>
</protein>
<dbReference type="Gene3D" id="3.90.320.10">
    <property type="match status" value="1"/>
</dbReference>
<dbReference type="Proteomes" id="UP000238220">
    <property type="component" value="Unassembled WGS sequence"/>
</dbReference>
<organism evidence="2 3">
    <name type="scientific">Solimonas fluminis</name>
    <dbReference type="NCBI Taxonomy" id="2086571"/>
    <lineage>
        <taxon>Bacteria</taxon>
        <taxon>Pseudomonadati</taxon>
        <taxon>Pseudomonadota</taxon>
        <taxon>Gammaproteobacteria</taxon>
        <taxon>Nevskiales</taxon>
        <taxon>Nevskiaceae</taxon>
        <taxon>Solimonas</taxon>
    </lineage>
</organism>
<evidence type="ECO:0000259" key="1">
    <source>
        <dbReference type="Pfam" id="PF12705"/>
    </source>
</evidence>
<dbReference type="AlphaFoldDB" id="A0A2S5TLB1"/>
<dbReference type="SUPFAM" id="SSF52540">
    <property type="entry name" value="P-loop containing nucleoside triphosphate hydrolases"/>
    <property type="match status" value="1"/>
</dbReference>
<proteinExistence type="predicted"/>
<dbReference type="InterPro" id="IPR027417">
    <property type="entry name" value="P-loop_NTPase"/>
</dbReference>
<dbReference type="EMBL" id="PSNW01000001">
    <property type="protein sequence ID" value="PPE75737.1"/>
    <property type="molecule type" value="Genomic_DNA"/>
</dbReference>
<dbReference type="NCBIfam" id="TIGR03623">
    <property type="entry name" value="probable DNA repair protein"/>
    <property type="match status" value="1"/>
</dbReference>
<reference evidence="2 3" key="1">
    <citation type="submission" date="2018-02" db="EMBL/GenBank/DDBJ databases">
        <title>Genome sequencing of Solimonas sp. HR-BB.</title>
        <authorList>
            <person name="Lee Y."/>
            <person name="Jeon C.O."/>
        </authorList>
    </citation>
    <scope>NUCLEOTIDE SEQUENCE [LARGE SCALE GENOMIC DNA]</scope>
    <source>
        <strain evidence="2 3">HR-BB</strain>
    </source>
</reference>
<feature type="domain" description="PD-(D/E)XK endonuclease-like" evidence="1">
    <location>
        <begin position="624"/>
        <end position="896"/>
    </location>
</feature>
<dbReference type="Pfam" id="PF12705">
    <property type="entry name" value="PDDEXK_1"/>
    <property type="match status" value="1"/>
</dbReference>
<accession>A0A2S5TLB1</accession>
<gene>
    <name evidence="2" type="ORF">C3942_02260</name>
</gene>
<evidence type="ECO:0000313" key="2">
    <source>
        <dbReference type="EMBL" id="PPE75737.1"/>
    </source>
</evidence>
<dbReference type="RefSeq" id="WP_104228703.1">
    <property type="nucleotide sequence ID" value="NZ_PSNW01000001.1"/>
</dbReference>
<dbReference type="InterPro" id="IPR011604">
    <property type="entry name" value="PDDEXK-like_dom_sf"/>
</dbReference>
<dbReference type="InterPro" id="IPR038726">
    <property type="entry name" value="PDDEXK_AddAB-type"/>
</dbReference>